<proteinExistence type="predicted"/>
<dbReference type="Pfam" id="PF00004">
    <property type="entry name" value="AAA"/>
    <property type="match status" value="1"/>
</dbReference>
<dbReference type="GO" id="GO:0005524">
    <property type="term" value="F:ATP binding"/>
    <property type="evidence" value="ECO:0007669"/>
    <property type="project" value="InterPro"/>
</dbReference>
<accession>A0A7W8JBY9</accession>
<dbReference type="GO" id="GO:0016887">
    <property type="term" value="F:ATP hydrolysis activity"/>
    <property type="evidence" value="ECO:0007669"/>
    <property type="project" value="InterPro"/>
</dbReference>
<dbReference type="SUPFAM" id="SSF52540">
    <property type="entry name" value="P-loop containing nucleoside triphosphate hydrolases"/>
    <property type="match status" value="1"/>
</dbReference>
<sequence length="332" mass="36621">MIALLQSLNEGDDEQFYAIALQVAATEARRGRIEVATELKSQVDLARSKKHLAPRLETKKAGSVVSFAKPRGELQGLFVATLPKINLENLSLTSDVAARLKNFVRQQRQREKLREHSRTPKSKLLLIGPPGSGKTFTASALAGELHLPLHALRLDAIISRFMGETAAKLRLIFDQIAIERAVYLFDEFDAIGGKRTTDNDVGEMRRVLNSFLQFLEEHNSTDSPIVAATNHPELLDPALLRRFDDVVIYPLPGPKIVESVLRKRTSHLDSRSIDWTLVAAGGLGLSQAEVVKAADEVVRDAILSGESVLREADLLGALHHRKQLLGLLDSVK</sequence>
<dbReference type="InterPro" id="IPR003593">
    <property type="entry name" value="AAA+_ATPase"/>
</dbReference>
<comment type="caution">
    <text evidence="2">The sequence shown here is derived from an EMBL/GenBank/DDBJ whole genome shotgun (WGS) entry which is preliminary data.</text>
</comment>
<evidence type="ECO:0000313" key="3">
    <source>
        <dbReference type="Proteomes" id="UP000569092"/>
    </source>
</evidence>
<dbReference type="PANTHER" id="PTHR23077:SF198">
    <property type="entry name" value="ATP-DEPENDENT ZINC METALLOPROTEASE FTSH"/>
    <property type="match status" value="1"/>
</dbReference>
<dbReference type="InterPro" id="IPR003959">
    <property type="entry name" value="ATPase_AAA_core"/>
</dbReference>
<evidence type="ECO:0000259" key="1">
    <source>
        <dbReference type="SMART" id="SM00382"/>
    </source>
</evidence>
<dbReference type="PANTHER" id="PTHR23077">
    <property type="entry name" value="AAA-FAMILY ATPASE"/>
    <property type="match status" value="1"/>
</dbReference>
<dbReference type="InterPro" id="IPR050168">
    <property type="entry name" value="AAA_ATPase_domain"/>
</dbReference>
<gene>
    <name evidence="2" type="ORF">HDF10_004163</name>
</gene>
<dbReference type="CDD" id="cd19481">
    <property type="entry name" value="RecA-like_protease"/>
    <property type="match status" value="1"/>
</dbReference>
<reference evidence="2 3" key="1">
    <citation type="submission" date="2020-08" db="EMBL/GenBank/DDBJ databases">
        <title>Genomic Encyclopedia of Type Strains, Phase IV (KMG-V): Genome sequencing to study the core and pangenomes of soil and plant-associated prokaryotes.</title>
        <authorList>
            <person name="Whitman W."/>
        </authorList>
    </citation>
    <scope>NUCLEOTIDE SEQUENCE [LARGE SCALE GENOMIC DNA]</scope>
    <source>
        <strain evidence="2 3">M8US30</strain>
    </source>
</reference>
<evidence type="ECO:0000313" key="2">
    <source>
        <dbReference type="EMBL" id="MBB5346153.1"/>
    </source>
</evidence>
<dbReference type="SMART" id="SM00382">
    <property type="entry name" value="AAA"/>
    <property type="match status" value="1"/>
</dbReference>
<dbReference type="EMBL" id="JACHDZ010000010">
    <property type="protein sequence ID" value="MBB5346153.1"/>
    <property type="molecule type" value="Genomic_DNA"/>
</dbReference>
<organism evidence="2 3">
    <name type="scientific">Tunturiibacter lichenicola</name>
    <dbReference type="NCBI Taxonomy" id="2051959"/>
    <lineage>
        <taxon>Bacteria</taxon>
        <taxon>Pseudomonadati</taxon>
        <taxon>Acidobacteriota</taxon>
        <taxon>Terriglobia</taxon>
        <taxon>Terriglobales</taxon>
        <taxon>Acidobacteriaceae</taxon>
        <taxon>Tunturiibacter</taxon>
    </lineage>
</organism>
<dbReference type="Proteomes" id="UP000569092">
    <property type="component" value="Unassembled WGS sequence"/>
</dbReference>
<dbReference type="InterPro" id="IPR027417">
    <property type="entry name" value="P-loop_NTPase"/>
</dbReference>
<feature type="domain" description="AAA+ ATPase" evidence="1">
    <location>
        <begin position="120"/>
        <end position="253"/>
    </location>
</feature>
<dbReference type="AlphaFoldDB" id="A0A7W8JBY9"/>
<name>A0A7W8JBY9_9BACT</name>
<protein>
    <submittedName>
        <fullName evidence="2">SpoVK/Ycf46/Vps4 family AAA+-type ATPase</fullName>
    </submittedName>
</protein>
<dbReference type="Gene3D" id="3.40.50.300">
    <property type="entry name" value="P-loop containing nucleotide triphosphate hydrolases"/>
    <property type="match status" value="1"/>
</dbReference>